<evidence type="ECO:0000313" key="1">
    <source>
        <dbReference type="EMBL" id="MCI20102.1"/>
    </source>
</evidence>
<name>A0A392Q888_9FABA</name>
<protein>
    <submittedName>
        <fullName evidence="1">Uncharacterized protein</fullName>
    </submittedName>
</protein>
<accession>A0A392Q888</accession>
<sequence>MQVFVVESVQAGHEPVQTFPGTENVHLRTYEPVHAMREPVHKLQ</sequence>
<feature type="non-terminal residue" evidence="1">
    <location>
        <position position="44"/>
    </location>
</feature>
<proteinExistence type="predicted"/>
<keyword evidence="2" id="KW-1185">Reference proteome</keyword>
<reference evidence="1 2" key="1">
    <citation type="journal article" date="2018" name="Front. Plant Sci.">
        <title>Red Clover (Trifolium pratense) and Zigzag Clover (T. medium) - A Picture of Genomic Similarities and Differences.</title>
        <authorList>
            <person name="Dluhosova J."/>
            <person name="Istvanek J."/>
            <person name="Nedelnik J."/>
            <person name="Repkova J."/>
        </authorList>
    </citation>
    <scope>NUCLEOTIDE SEQUENCE [LARGE SCALE GENOMIC DNA]</scope>
    <source>
        <strain evidence="2">cv. 10/8</strain>
        <tissue evidence="1">Leaf</tissue>
    </source>
</reference>
<organism evidence="1 2">
    <name type="scientific">Trifolium medium</name>
    <dbReference type="NCBI Taxonomy" id="97028"/>
    <lineage>
        <taxon>Eukaryota</taxon>
        <taxon>Viridiplantae</taxon>
        <taxon>Streptophyta</taxon>
        <taxon>Embryophyta</taxon>
        <taxon>Tracheophyta</taxon>
        <taxon>Spermatophyta</taxon>
        <taxon>Magnoliopsida</taxon>
        <taxon>eudicotyledons</taxon>
        <taxon>Gunneridae</taxon>
        <taxon>Pentapetalae</taxon>
        <taxon>rosids</taxon>
        <taxon>fabids</taxon>
        <taxon>Fabales</taxon>
        <taxon>Fabaceae</taxon>
        <taxon>Papilionoideae</taxon>
        <taxon>50 kb inversion clade</taxon>
        <taxon>NPAAA clade</taxon>
        <taxon>Hologalegina</taxon>
        <taxon>IRL clade</taxon>
        <taxon>Trifolieae</taxon>
        <taxon>Trifolium</taxon>
    </lineage>
</organism>
<evidence type="ECO:0000313" key="2">
    <source>
        <dbReference type="Proteomes" id="UP000265520"/>
    </source>
</evidence>
<comment type="caution">
    <text evidence="1">The sequence shown here is derived from an EMBL/GenBank/DDBJ whole genome shotgun (WGS) entry which is preliminary data.</text>
</comment>
<dbReference type="Proteomes" id="UP000265520">
    <property type="component" value="Unassembled WGS sequence"/>
</dbReference>
<dbReference type="AlphaFoldDB" id="A0A392Q888"/>
<dbReference type="EMBL" id="LXQA010118106">
    <property type="protein sequence ID" value="MCI20102.1"/>
    <property type="molecule type" value="Genomic_DNA"/>
</dbReference>